<dbReference type="Gene3D" id="1.10.579.10">
    <property type="entry name" value="DNA Cyclobutane Dipyrimidine Photolyase, subunit A, domain 3"/>
    <property type="match status" value="1"/>
</dbReference>
<dbReference type="SUPFAM" id="SSF48173">
    <property type="entry name" value="Cryptochrome/photolyase FAD-binding domain"/>
    <property type="match status" value="1"/>
</dbReference>
<keyword evidence="1" id="KW-0456">Lyase</keyword>
<dbReference type="InterPro" id="IPR014729">
    <property type="entry name" value="Rossmann-like_a/b/a_fold"/>
</dbReference>
<organism evidence="1 2">
    <name type="scientific">Stratiformator vulcanicus</name>
    <dbReference type="NCBI Taxonomy" id="2527980"/>
    <lineage>
        <taxon>Bacteria</taxon>
        <taxon>Pseudomonadati</taxon>
        <taxon>Planctomycetota</taxon>
        <taxon>Planctomycetia</taxon>
        <taxon>Planctomycetales</taxon>
        <taxon>Planctomycetaceae</taxon>
        <taxon>Stratiformator</taxon>
    </lineage>
</organism>
<name>A0A517R155_9PLAN</name>
<dbReference type="Gene3D" id="1.25.40.80">
    <property type="match status" value="1"/>
</dbReference>
<dbReference type="Gene3D" id="1.10.10.1710">
    <property type="entry name" value="Deoxyribodipyrimidine photolyase-related"/>
    <property type="match status" value="1"/>
</dbReference>
<dbReference type="RefSeq" id="WP_145363668.1">
    <property type="nucleotide sequence ID" value="NZ_CP036268.1"/>
</dbReference>
<dbReference type="Proteomes" id="UP000317318">
    <property type="component" value="Chromosome"/>
</dbReference>
<keyword evidence="2" id="KW-1185">Reference proteome</keyword>
<sequence length="516" mass="60805">MRNLILILGDQLDADSSAFDDFDSEQDAVWMAEVEEETSYVWSHKLRIAFFFSCMRHFRDYLRERDIEVHYQELTHRRSDDRGKDFQTVLRKDIYNLRPQKLIVTRPGHYRVLQNLEDQAEESGLEIEIRPDRHFYCDVDEFTEYADGRKSLLLETFYRQMRKKHDVLMTSSGDPEGDNWNFDEDNREVFGKQGPDNPTPPHRFRPDDLTQEVLELVEKRWSDHPGSLNNFTLPVTRPQALQMLRDFIDHSLPKFGTFEDAMWTDEAFLYHSRLSAILNVKLLNPRECVEKAVEAYHSGHAELNNVEGFVRQLIGWREFVRGIYWLKMPDYAEKNALSATRDLPKFFWDGQTDMNCVRHAMQHVLDHGYTHHIERLMVLGNLSLMYGADPYKFHEWHMAMYLDSVDWASLPNTLGMSQYGDGGIVGTKPYCSTGKYIKRMSNYCEGCRYRPEVAHGDEACPFTTFYWDFLTRSEKKLANNNRMALQLKNIDRKRDKGELGPIREHAKHLRESWAKQ</sequence>
<evidence type="ECO:0000313" key="1">
    <source>
        <dbReference type="EMBL" id="QDT37564.1"/>
    </source>
</evidence>
<dbReference type="Gene3D" id="3.40.50.620">
    <property type="entry name" value="HUPs"/>
    <property type="match status" value="1"/>
</dbReference>
<dbReference type="InterPro" id="IPR007357">
    <property type="entry name" value="PhrB-like"/>
</dbReference>
<protein>
    <submittedName>
        <fullName evidence="1">Deoxyribodipyrimidine photo-lyase-related protein</fullName>
    </submittedName>
</protein>
<dbReference type="PANTHER" id="PTHR38657">
    <property type="entry name" value="SLR1343 PROTEIN"/>
    <property type="match status" value="1"/>
</dbReference>
<proteinExistence type="predicted"/>
<dbReference type="EMBL" id="CP036268">
    <property type="protein sequence ID" value="QDT37564.1"/>
    <property type="molecule type" value="Genomic_DNA"/>
</dbReference>
<dbReference type="OrthoDB" id="5288100at2"/>
<evidence type="ECO:0000313" key="2">
    <source>
        <dbReference type="Proteomes" id="UP000317318"/>
    </source>
</evidence>
<reference evidence="1 2" key="1">
    <citation type="submission" date="2019-02" db="EMBL/GenBank/DDBJ databases">
        <title>Deep-cultivation of Planctomycetes and their phenomic and genomic characterization uncovers novel biology.</title>
        <authorList>
            <person name="Wiegand S."/>
            <person name="Jogler M."/>
            <person name="Boedeker C."/>
            <person name="Pinto D."/>
            <person name="Vollmers J."/>
            <person name="Rivas-Marin E."/>
            <person name="Kohn T."/>
            <person name="Peeters S.H."/>
            <person name="Heuer A."/>
            <person name="Rast P."/>
            <person name="Oberbeckmann S."/>
            <person name="Bunk B."/>
            <person name="Jeske O."/>
            <person name="Meyerdierks A."/>
            <person name="Storesund J.E."/>
            <person name="Kallscheuer N."/>
            <person name="Luecker S."/>
            <person name="Lage O.M."/>
            <person name="Pohl T."/>
            <person name="Merkel B.J."/>
            <person name="Hornburger P."/>
            <person name="Mueller R.-W."/>
            <person name="Bruemmer F."/>
            <person name="Labrenz M."/>
            <person name="Spormann A.M."/>
            <person name="Op den Camp H."/>
            <person name="Overmann J."/>
            <person name="Amann R."/>
            <person name="Jetten M.S.M."/>
            <person name="Mascher T."/>
            <person name="Medema M.H."/>
            <person name="Devos D.P."/>
            <person name="Kaster A.-K."/>
            <person name="Ovreas L."/>
            <person name="Rohde M."/>
            <person name="Galperin M.Y."/>
            <person name="Jogler C."/>
        </authorList>
    </citation>
    <scope>NUCLEOTIDE SEQUENCE [LARGE SCALE GENOMIC DNA]</scope>
    <source>
        <strain evidence="1 2">Pan189</strain>
    </source>
</reference>
<dbReference type="Pfam" id="PF04244">
    <property type="entry name" value="DPRP"/>
    <property type="match status" value="1"/>
</dbReference>
<dbReference type="KEGG" id="svp:Pan189_19440"/>
<dbReference type="AlphaFoldDB" id="A0A517R155"/>
<dbReference type="InterPro" id="IPR036134">
    <property type="entry name" value="Crypto/Photolyase_FAD-like_sf"/>
</dbReference>
<dbReference type="PANTHER" id="PTHR38657:SF1">
    <property type="entry name" value="SLR1343 PROTEIN"/>
    <property type="match status" value="1"/>
</dbReference>
<dbReference type="InterPro" id="IPR052551">
    <property type="entry name" value="UV-DNA_repair_photolyase"/>
</dbReference>
<accession>A0A517R155</accession>
<dbReference type="GO" id="GO:0016829">
    <property type="term" value="F:lyase activity"/>
    <property type="evidence" value="ECO:0007669"/>
    <property type="project" value="UniProtKB-KW"/>
</dbReference>
<gene>
    <name evidence="1" type="ORF">Pan189_19440</name>
</gene>